<dbReference type="eggNOG" id="COG3190">
    <property type="taxonomic scope" value="Bacteria"/>
</dbReference>
<dbReference type="EMBL" id="CP002382">
    <property type="protein sequence ID" value="AEP10018.1"/>
    <property type="molecule type" value="Genomic_DNA"/>
</dbReference>
<proteinExistence type="predicted"/>
<accession>G2KRR0</accession>
<name>G2KRR0_MICAA</name>
<evidence type="ECO:0000313" key="3">
    <source>
        <dbReference type="Proteomes" id="UP000009286"/>
    </source>
</evidence>
<keyword evidence="3" id="KW-1185">Reference proteome</keyword>
<dbReference type="HOGENOM" id="CLU_2288262_0_0_5"/>
<sequence length="101" mass="10966">MELLSLTDFARFAAALIFVLALMGGLSLIMRRINAGRLPVTGTNRQMRVVEVLPLDARRRAILLQRGRGSDARQHLVILGPNGETIVETGIVVSDDTAKNG</sequence>
<dbReference type="STRING" id="856793.MICA_1705"/>
<dbReference type="AlphaFoldDB" id="G2KRR0"/>
<evidence type="ECO:0000313" key="2">
    <source>
        <dbReference type="EMBL" id="AEP10018.1"/>
    </source>
</evidence>
<organism evidence="2 3">
    <name type="scientific">Micavibrio aeruginosavorus (strain ARL-13)</name>
    <dbReference type="NCBI Taxonomy" id="856793"/>
    <lineage>
        <taxon>Bacteria</taxon>
        <taxon>Pseudomonadati</taxon>
        <taxon>Bdellovibrionota</taxon>
        <taxon>Bdellovibrionia</taxon>
        <taxon>Bdellovibrionales</taxon>
        <taxon>Pseudobdellovibrionaceae</taxon>
        <taxon>Micavibrio</taxon>
    </lineage>
</organism>
<protein>
    <recommendedName>
        <fullName evidence="4">Flagellar assembly protein FliO</fullName>
    </recommendedName>
</protein>
<feature type="transmembrane region" description="Helical" evidence="1">
    <location>
        <begin position="12"/>
        <end position="30"/>
    </location>
</feature>
<dbReference type="Proteomes" id="UP000009286">
    <property type="component" value="Chromosome"/>
</dbReference>
<keyword evidence="1" id="KW-1133">Transmembrane helix</keyword>
<keyword evidence="1" id="KW-0472">Membrane</keyword>
<keyword evidence="1" id="KW-0812">Transmembrane</keyword>
<evidence type="ECO:0008006" key="4">
    <source>
        <dbReference type="Google" id="ProtNLM"/>
    </source>
</evidence>
<evidence type="ECO:0000256" key="1">
    <source>
        <dbReference type="SAM" id="Phobius"/>
    </source>
</evidence>
<reference evidence="2 3" key="1">
    <citation type="journal article" date="2011" name="BMC Genomics">
        <title>Genomic insights into an obligate epibiotic bacterial predator: Micavibrio aeruginosavorus ARL-13.</title>
        <authorList>
            <person name="Wang Z."/>
            <person name="Kadouri D."/>
            <person name="Wu M."/>
        </authorList>
    </citation>
    <scope>NUCLEOTIDE SEQUENCE [LARGE SCALE GENOMIC DNA]</scope>
    <source>
        <strain evidence="2 3">ARL-13</strain>
    </source>
</reference>
<gene>
    <name evidence="2" type="ordered locus">MICA_1705</name>
</gene>
<dbReference type="RefSeq" id="WP_014103241.1">
    <property type="nucleotide sequence ID" value="NC_016026.1"/>
</dbReference>
<dbReference type="KEGG" id="mai:MICA_1705"/>